<protein>
    <submittedName>
        <fullName evidence="1">Uncharacterized protein</fullName>
    </submittedName>
</protein>
<organism evidence="1">
    <name type="scientific">marine metagenome</name>
    <dbReference type="NCBI Taxonomy" id="408172"/>
    <lineage>
        <taxon>unclassified sequences</taxon>
        <taxon>metagenomes</taxon>
        <taxon>ecological metagenomes</taxon>
    </lineage>
</organism>
<accession>A0A382PZM4</accession>
<feature type="non-terminal residue" evidence="1">
    <location>
        <position position="60"/>
    </location>
</feature>
<gene>
    <name evidence="1" type="ORF">METZ01_LOCUS331490</name>
</gene>
<sequence>MNKLTCANLVAKGRHIPVPFCVKVVEGDGEREIKIDTLLRVVPGKRLIGISSWKDSAVNI</sequence>
<name>A0A382PZM4_9ZZZZ</name>
<dbReference type="EMBL" id="UINC01110853">
    <property type="protein sequence ID" value="SVC78636.1"/>
    <property type="molecule type" value="Genomic_DNA"/>
</dbReference>
<evidence type="ECO:0000313" key="1">
    <source>
        <dbReference type="EMBL" id="SVC78636.1"/>
    </source>
</evidence>
<dbReference type="AlphaFoldDB" id="A0A382PZM4"/>
<proteinExistence type="predicted"/>
<reference evidence="1" key="1">
    <citation type="submission" date="2018-05" db="EMBL/GenBank/DDBJ databases">
        <authorList>
            <person name="Lanie J.A."/>
            <person name="Ng W.-L."/>
            <person name="Kazmierczak K.M."/>
            <person name="Andrzejewski T.M."/>
            <person name="Davidsen T.M."/>
            <person name="Wayne K.J."/>
            <person name="Tettelin H."/>
            <person name="Glass J.I."/>
            <person name="Rusch D."/>
            <person name="Podicherti R."/>
            <person name="Tsui H.-C.T."/>
            <person name="Winkler M.E."/>
        </authorList>
    </citation>
    <scope>NUCLEOTIDE SEQUENCE</scope>
</reference>